<name>A0A2U9AWR2_SCOMX</name>
<reference evidence="1 2" key="1">
    <citation type="submission" date="2017-12" db="EMBL/GenBank/DDBJ databases">
        <title>Integrating genomic resources of turbot (Scophthalmus maximus) in depth evaluation of genetic and physical mapping variation across individuals.</title>
        <authorList>
            <person name="Martinez P."/>
        </authorList>
    </citation>
    <scope>NUCLEOTIDE SEQUENCE [LARGE SCALE GENOMIC DNA]</scope>
</reference>
<proteinExistence type="predicted"/>
<evidence type="ECO:0000313" key="1">
    <source>
        <dbReference type="EMBL" id="AWO96037.1"/>
    </source>
</evidence>
<dbReference type="EMBL" id="CP026243">
    <property type="protein sequence ID" value="AWO96037.1"/>
    <property type="molecule type" value="Genomic_DNA"/>
</dbReference>
<dbReference type="AlphaFoldDB" id="A0A2U9AWR2"/>
<evidence type="ECO:0000313" key="2">
    <source>
        <dbReference type="Proteomes" id="UP000246464"/>
    </source>
</evidence>
<gene>
    <name evidence="1" type="ORF">SMAX5B_006852</name>
</gene>
<protein>
    <submittedName>
        <fullName evidence="1">Uncharacterized protein</fullName>
    </submittedName>
</protein>
<organism evidence="1 2">
    <name type="scientific">Scophthalmus maximus</name>
    <name type="common">Turbot</name>
    <name type="synonym">Psetta maxima</name>
    <dbReference type="NCBI Taxonomy" id="52904"/>
    <lineage>
        <taxon>Eukaryota</taxon>
        <taxon>Metazoa</taxon>
        <taxon>Chordata</taxon>
        <taxon>Craniata</taxon>
        <taxon>Vertebrata</taxon>
        <taxon>Euteleostomi</taxon>
        <taxon>Actinopterygii</taxon>
        <taxon>Neopterygii</taxon>
        <taxon>Teleostei</taxon>
        <taxon>Neoteleostei</taxon>
        <taxon>Acanthomorphata</taxon>
        <taxon>Carangaria</taxon>
        <taxon>Pleuronectiformes</taxon>
        <taxon>Pleuronectoidei</taxon>
        <taxon>Scophthalmidae</taxon>
        <taxon>Scophthalmus</taxon>
    </lineage>
</organism>
<sequence length="53" mass="5526">MGIQGRVSEHGTQGSFPEALVEEFVAWLAQGLFEFSGPPPSLPVCLPASTPVG</sequence>
<accession>A0A2U9AWR2</accession>
<keyword evidence="2" id="KW-1185">Reference proteome</keyword>
<dbReference type="Proteomes" id="UP000246464">
    <property type="component" value="Chromosome 1"/>
</dbReference>